<gene>
    <name evidence="2" type="ORF">D3273_07775</name>
</gene>
<accession>A0A4Q2U823</accession>
<protein>
    <submittedName>
        <fullName evidence="2">DUF2059 domain-containing protein</fullName>
    </submittedName>
</protein>
<feature type="domain" description="DUF2059" evidence="1">
    <location>
        <begin position="117"/>
        <end position="172"/>
    </location>
</feature>
<dbReference type="InterPro" id="IPR018637">
    <property type="entry name" value="DUF2059"/>
</dbReference>
<dbReference type="OrthoDB" id="5510290at2"/>
<comment type="caution">
    <text evidence="2">The sequence shown here is derived from an EMBL/GenBank/DDBJ whole genome shotgun (WGS) entry which is preliminary data.</text>
</comment>
<name>A0A4Q2U823_9HYPH</name>
<keyword evidence="3" id="KW-1185">Reference proteome</keyword>
<dbReference type="Proteomes" id="UP000290759">
    <property type="component" value="Unassembled WGS sequence"/>
</dbReference>
<evidence type="ECO:0000313" key="2">
    <source>
        <dbReference type="EMBL" id="RYC32620.1"/>
    </source>
</evidence>
<evidence type="ECO:0000259" key="1">
    <source>
        <dbReference type="Pfam" id="PF09832"/>
    </source>
</evidence>
<dbReference type="AlphaFoldDB" id="A0A4Q2U823"/>
<proteinExistence type="predicted"/>
<dbReference type="Pfam" id="PF09832">
    <property type="entry name" value="DUF2059"/>
    <property type="match status" value="1"/>
</dbReference>
<evidence type="ECO:0000313" key="3">
    <source>
        <dbReference type="Proteomes" id="UP000290759"/>
    </source>
</evidence>
<dbReference type="EMBL" id="QYBB01000006">
    <property type="protein sequence ID" value="RYC32620.1"/>
    <property type="molecule type" value="Genomic_DNA"/>
</dbReference>
<sequence>MSRSSRSFSPPWVQVASPRPRLAAGGTPMRRITATLFAAALAVAAIPAARADDASRLKTARAVVEVAHAGEHMKALMPTFLGQMKGMLKAQGNVDDKQAQVFLDRFQARFAEGIPAFVDLVAEVYAREFSEEDLVNLLAFYRTPTGQHLLDKQVPIAQALAQVGARWGQSVAGDVVAEIKKEHDKAGGTPKL</sequence>
<reference evidence="2 3" key="2">
    <citation type="submission" date="2019-02" db="EMBL/GenBank/DDBJ databases">
        <title>'Lichenibacterium ramalinii' gen. nov. sp. nov., 'Lichenibacterium minor' gen. nov. sp. nov.</title>
        <authorList>
            <person name="Pankratov T."/>
        </authorList>
    </citation>
    <scope>NUCLEOTIDE SEQUENCE [LARGE SCALE GENOMIC DNA]</scope>
    <source>
        <strain evidence="2 3">RmlP026</strain>
    </source>
</reference>
<reference evidence="2 3" key="1">
    <citation type="submission" date="2018-12" db="EMBL/GenBank/DDBJ databases">
        <authorList>
            <person name="Grouzdev D.S."/>
            <person name="Krutkina M.S."/>
        </authorList>
    </citation>
    <scope>NUCLEOTIDE SEQUENCE [LARGE SCALE GENOMIC DNA]</scope>
    <source>
        <strain evidence="2 3">RmlP026</strain>
    </source>
</reference>
<organism evidence="2 3">
    <name type="scientific">Lichenibacterium minor</name>
    <dbReference type="NCBI Taxonomy" id="2316528"/>
    <lineage>
        <taxon>Bacteria</taxon>
        <taxon>Pseudomonadati</taxon>
        <taxon>Pseudomonadota</taxon>
        <taxon>Alphaproteobacteria</taxon>
        <taxon>Hyphomicrobiales</taxon>
        <taxon>Lichenihabitantaceae</taxon>
        <taxon>Lichenibacterium</taxon>
    </lineage>
</organism>